<sequence length="57" mass="6490">MTKLGYNAKSQEYIVSELGQIVDSDPNLEALAQRNNFFSVNDEEKEAHTKEETVKTE</sequence>
<evidence type="ECO:0000313" key="2">
    <source>
        <dbReference type="Proteomes" id="UP000661112"/>
    </source>
</evidence>
<gene>
    <name evidence="1" type="ORF">H6G83_33950</name>
</gene>
<dbReference type="EMBL" id="JACJSG010000097">
    <property type="protein sequence ID" value="MBD2505543.1"/>
    <property type="molecule type" value="Genomic_DNA"/>
</dbReference>
<name>A0ABR8DG83_9NOST</name>
<protein>
    <submittedName>
        <fullName evidence="1">Uncharacterized protein</fullName>
    </submittedName>
</protein>
<reference evidence="1 2" key="1">
    <citation type="journal article" date="2020" name="ISME J.">
        <title>Comparative genomics reveals insights into cyanobacterial evolution and habitat adaptation.</title>
        <authorList>
            <person name="Chen M.Y."/>
            <person name="Teng W.K."/>
            <person name="Zhao L."/>
            <person name="Hu C.X."/>
            <person name="Zhou Y.K."/>
            <person name="Han B.P."/>
            <person name="Song L.R."/>
            <person name="Shu W.S."/>
        </authorList>
    </citation>
    <scope>NUCLEOTIDE SEQUENCE [LARGE SCALE GENOMIC DNA]</scope>
    <source>
        <strain evidence="1 2">FACHB-119</strain>
    </source>
</reference>
<keyword evidence="2" id="KW-1185">Reference proteome</keyword>
<proteinExistence type="predicted"/>
<comment type="caution">
    <text evidence="1">The sequence shown here is derived from an EMBL/GenBank/DDBJ whole genome shotgun (WGS) entry which is preliminary data.</text>
</comment>
<organism evidence="1 2">
    <name type="scientific">Anabaena azotica FACHB-119</name>
    <dbReference type="NCBI Taxonomy" id="947527"/>
    <lineage>
        <taxon>Bacteria</taxon>
        <taxon>Bacillati</taxon>
        <taxon>Cyanobacteriota</taxon>
        <taxon>Cyanophyceae</taxon>
        <taxon>Nostocales</taxon>
        <taxon>Nostocaceae</taxon>
        <taxon>Anabaena</taxon>
        <taxon>Anabaena azotica</taxon>
    </lineage>
</organism>
<dbReference type="Proteomes" id="UP000661112">
    <property type="component" value="Unassembled WGS sequence"/>
</dbReference>
<dbReference type="RefSeq" id="WP_190480444.1">
    <property type="nucleotide sequence ID" value="NZ_JACJSG010000097.1"/>
</dbReference>
<accession>A0ABR8DG83</accession>
<evidence type="ECO:0000313" key="1">
    <source>
        <dbReference type="EMBL" id="MBD2505543.1"/>
    </source>
</evidence>